<keyword evidence="4" id="KW-0540">Nuclease</keyword>
<dbReference type="PANTHER" id="PTHR10642:SF26">
    <property type="entry name" value="RIBONUCLEASE H1"/>
    <property type="match status" value="1"/>
</dbReference>
<gene>
    <name evidence="9" type="primary">LOC114324897</name>
</gene>
<protein>
    <recommendedName>
        <fullName evidence="3">ribonuclease H</fullName>
        <ecNumber evidence="3">3.1.26.4</ecNumber>
    </recommendedName>
</protein>
<comment type="similarity">
    <text evidence="2">Belongs to the RNase H family.</text>
</comment>
<dbReference type="EC" id="3.1.26.4" evidence="3"/>
<organism evidence="9">
    <name type="scientific">Diabrotica virgifera virgifera</name>
    <name type="common">western corn rootworm</name>
    <dbReference type="NCBI Taxonomy" id="50390"/>
    <lineage>
        <taxon>Eukaryota</taxon>
        <taxon>Metazoa</taxon>
        <taxon>Ecdysozoa</taxon>
        <taxon>Arthropoda</taxon>
        <taxon>Hexapoda</taxon>
        <taxon>Insecta</taxon>
        <taxon>Pterygota</taxon>
        <taxon>Neoptera</taxon>
        <taxon>Endopterygota</taxon>
        <taxon>Coleoptera</taxon>
        <taxon>Polyphaga</taxon>
        <taxon>Cucujiformia</taxon>
        <taxon>Chrysomeloidea</taxon>
        <taxon>Chrysomelidae</taxon>
        <taxon>Galerucinae</taxon>
        <taxon>Diabroticina</taxon>
        <taxon>Diabroticites</taxon>
        <taxon>Diabrotica</taxon>
    </lineage>
</organism>
<dbReference type="InterPro" id="IPR036397">
    <property type="entry name" value="RNaseH_sf"/>
</dbReference>
<dbReference type="InterPro" id="IPR050092">
    <property type="entry name" value="RNase_H"/>
</dbReference>
<dbReference type="InParanoid" id="A0A6P7F163"/>
<sequence length="232" mass="26507">MTPICIPHTPPWTRKQPSFNISLCRYDKKETPSLMIKQEFNKMIDMEKFDTILYTDASKDEHGTSCAVTTTNETIASFRLPTICSIHTAELYGINKALEVTPKSSKRIAICTDSLSSIHSLKTLRSQHPIVNKVHTHCHQLLTSGTLVSIIWVPSHVGVTGNEKADQAAKKANCPNNPVEKIQLHQDLKYLFKQSVLENWQDQWNRSTSKLHQIQPIIHHRKFPYKKEETKP</sequence>
<evidence type="ECO:0000256" key="7">
    <source>
        <dbReference type="ARBA" id="ARBA00022801"/>
    </source>
</evidence>
<dbReference type="Pfam" id="PF00075">
    <property type="entry name" value="RNase_H"/>
    <property type="match status" value="1"/>
</dbReference>
<evidence type="ECO:0000256" key="6">
    <source>
        <dbReference type="ARBA" id="ARBA00022759"/>
    </source>
</evidence>
<dbReference type="PANTHER" id="PTHR10642">
    <property type="entry name" value="RIBONUCLEASE H1"/>
    <property type="match status" value="1"/>
</dbReference>
<evidence type="ECO:0000256" key="5">
    <source>
        <dbReference type="ARBA" id="ARBA00022723"/>
    </source>
</evidence>
<dbReference type="GO" id="GO:0046872">
    <property type="term" value="F:metal ion binding"/>
    <property type="evidence" value="ECO:0007669"/>
    <property type="project" value="UniProtKB-KW"/>
</dbReference>
<dbReference type="InterPro" id="IPR012337">
    <property type="entry name" value="RNaseH-like_sf"/>
</dbReference>
<keyword evidence="7" id="KW-0378">Hydrolase</keyword>
<name>A0A6P7F163_DIAVI</name>
<dbReference type="GO" id="GO:0004523">
    <property type="term" value="F:RNA-DNA hybrid ribonuclease activity"/>
    <property type="evidence" value="ECO:0007669"/>
    <property type="project" value="UniProtKB-EC"/>
</dbReference>
<feature type="domain" description="RNase H type-1" evidence="8">
    <location>
        <begin position="47"/>
        <end position="174"/>
    </location>
</feature>
<dbReference type="GO" id="GO:0043137">
    <property type="term" value="P:DNA replication, removal of RNA primer"/>
    <property type="evidence" value="ECO:0007669"/>
    <property type="project" value="TreeGrafter"/>
</dbReference>
<evidence type="ECO:0000256" key="2">
    <source>
        <dbReference type="ARBA" id="ARBA00005300"/>
    </source>
</evidence>
<dbReference type="GO" id="GO:0003676">
    <property type="term" value="F:nucleic acid binding"/>
    <property type="evidence" value="ECO:0007669"/>
    <property type="project" value="InterPro"/>
</dbReference>
<dbReference type="RefSeq" id="XP_028128607.1">
    <property type="nucleotide sequence ID" value="XM_028272806.1"/>
</dbReference>
<dbReference type="CDD" id="cd09276">
    <property type="entry name" value="Rnase_HI_RT_non_LTR"/>
    <property type="match status" value="1"/>
</dbReference>
<dbReference type="InterPro" id="IPR002156">
    <property type="entry name" value="RNaseH_domain"/>
</dbReference>
<comment type="catalytic activity">
    <reaction evidence="1">
        <text>Endonucleolytic cleavage to 5'-phosphomonoester.</text>
        <dbReference type="EC" id="3.1.26.4"/>
    </reaction>
</comment>
<evidence type="ECO:0000256" key="4">
    <source>
        <dbReference type="ARBA" id="ARBA00022722"/>
    </source>
</evidence>
<evidence type="ECO:0000259" key="8">
    <source>
        <dbReference type="PROSITE" id="PS50879"/>
    </source>
</evidence>
<keyword evidence="6" id="KW-0255">Endonuclease</keyword>
<dbReference type="AlphaFoldDB" id="A0A6P7F163"/>
<dbReference type="SUPFAM" id="SSF53098">
    <property type="entry name" value="Ribonuclease H-like"/>
    <property type="match status" value="1"/>
</dbReference>
<evidence type="ECO:0000313" key="9">
    <source>
        <dbReference type="RefSeq" id="XP_028128607.1"/>
    </source>
</evidence>
<evidence type="ECO:0000256" key="3">
    <source>
        <dbReference type="ARBA" id="ARBA00012180"/>
    </source>
</evidence>
<reference evidence="9" key="1">
    <citation type="submission" date="2025-08" db="UniProtKB">
        <authorList>
            <consortium name="RefSeq"/>
        </authorList>
    </citation>
    <scope>IDENTIFICATION</scope>
    <source>
        <tissue evidence="9">Whole insect</tissue>
    </source>
</reference>
<proteinExistence type="inferred from homology"/>
<keyword evidence="5" id="KW-0479">Metal-binding</keyword>
<accession>A0A6P7F163</accession>
<dbReference type="PROSITE" id="PS50879">
    <property type="entry name" value="RNASE_H_1"/>
    <property type="match status" value="1"/>
</dbReference>
<evidence type="ECO:0000256" key="1">
    <source>
        <dbReference type="ARBA" id="ARBA00000077"/>
    </source>
</evidence>
<dbReference type="Gene3D" id="3.30.420.10">
    <property type="entry name" value="Ribonuclease H-like superfamily/Ribonuclease H"/>
    <property type="match status" value="1"/>
</dbReference>